<dbReference type="PANTHER" id="PTHR34987:SF4">
    <property type="entry name" value="ALPHA-L-RHAMNOSIDASE C-TERMINAL DOMAIN-CONTAINING PROTEIN"/>
    <property type="match status" value="1"/>
</dbReference>
<evidence type="ECO:0000313" key="1">
    <source>
        <dbReference type="EMBL" id="AYV84522.1"/>
    </source>
</evidence>
<dbReference type="InterPro" id="IPR012341">
    <property type="entry name" value="6hp_glycosidase-like_sf"/>
</dbReference>
<sequence length="600" mass="69058">MIFKYIWVKLNKKPDEAIFLFKNNVKNRETISFASNYPYEVYLDDNYYSDGGFRCPDREAYIDTIKDFKGEITIRMHWMNAKSSNIWNRCLFNDPFFAHDEKTKNWTCELDSVTMMAKPNSQLPRQNLLIPTGPYAPLMLESVVRNWNLIPLPILAPKFIPIQLKKFNEQILDKLTDNDTVKDLLLFATQQRPYPMKVVTYDLGYIALHRFEIENNSNSMIILAYSEVESFDKAWATKNRAKVHLADASTYNGISRLFGCRGCRYVHVISSLDNIDYKINVFRREYPFDWNEFELPREQAMIIDACKNNLIACTDGGIVDTCWRERAQWVGDARMSIMALDKLTKNKEIGQFVLGQISKSYRDGYVSGVTPTKNTKYFCKMPPYHLAFCLTVIESKCSDPFVTNLVKQSMEYWKENFVGADGLLTGLTGWNFIDWDFTNRSTCGWVDGEQGVGIQLPNAVCHAWFLEICDHLKIPHGISMPNFLATFYTGEGFSLLPNTPSNIHATAAILSSGLNITESMKESSYKYLNKMRPEFKKCMTPYFAYFVAKAYMLLNRDLGVKFIEEYYLDIVKKHGTIQEKCNDEASLAHGWSVGIAALLV</sequence>
<dbReference type="GO" id="GO:0005975">
    <property type="term" value="P:carbohydrate metabolic process"/>
    <property type="evidence" value="ECO:0007669"/>
    <property type="project" value="InterPro"/>
</dbReference>
<proteinExistence type="predicted"/>
<dbReference type="Gene3D" id="1.50.10.10">
    <property type="match status" value="2"/>
</dbReference>
<organism evidence="1">
    <name type="scientific">Hyperionvirus sp</name>
    <dbReference type="NCBI Taxonomy" id="2487770"/>
    <lineage>
        <taxon>Viruses</taxon>
        <taxon>Varidnaviria</taxon>
        <taxon>Bamfordvirae</taxon>
        <taxon>Nucleocytoviricota</taxon>
        <taxon>Megaviricetes</taxon>
        <taxon>Imitervirales</taxon>
        <taxon>Mimiviridae</taxon>
        <taxon>Klosneuvirinae</taxon>
    </lineage>
</organism>
<reference evidence="1" key="1">
    <citation type="submission" date="2018-10" db="EMBL/GenBank/DDBJ databases">
        <title>Hidden diversity of soil giant viruses.</title>
        <authorList>
            <person name="Schulz F."/>
            <person name="Alteio L."/>
            <person name="Goudeau D."/>
            <person name="Ryan E.M."/>
            <person name="Malmstrom R.R."/>
            <person name="Blanchard J."/>
            <person name="Woyke T."/>
        </authorList>
    </citation>
    <scope>NUCLEOTIDE SEQUENCE</scope>
    <source>
        <strain evidence="1">HYV1</strain>
    </source>
</reference>
<name>A0A3G5ABL2_9VIRU</name>
<gene>
    <name evidence="1" type="ORF">Hyperionvirus28_10</name>
</gene>
<accession>A0A3G5ABL2</accession>
<protein>
    <submittedName>
        <fullName evidence="1">Alpha-L-rhamnosidase</fullName>
    </submittedName>
</protein>
<dbReference type="PANTHER" id="PTHR34987">
    <property type="entry name" value="C, PUTATIVE (AFU_ORTHOLOGUE AFUA_3G02880)-RELATED"/>
    <property type="match status" value="1"/>
</dbReference>
<dbReference type="EMBL" id="MK072410">
    <property type="protein sequence ID" value="AYV84522.1"/>
    <property type="molecule type" value="Genomic_DNA"/>
</dbReference>